<dbReference type="KEGG" id="mrr:Moror_12945"/>
<protein>
    <submittedName>
        <fullName evidence="2">Uncharacterized protein</fullName>
    </submittedName>
</protein>
<evidence type="ECO:0000313" key="2">
    <source>
        <dbReference type="EMBL" id="ESK93952.1"/>
    </source>
</evidence>
<evidence type="ECO:0000256" key="1">
    <source>
        <dbReference type="SAM" id="MobiDB-lite"/>
    </source>
</evidence>
<name>V2XJP2_MONRO</name>
<dbReference type="EMBL" id="AWSO01000161">
    <property type="protein sequence ID" value="ESK93952.1"/>
    <property type="molecule type" value="Genomic_DNA"/>
</dbReference>
<accession>V2XJP2</accession>
<proteinExistence type="predicted"/>
<keyword evidence="3" id="KW-1185">Reference proteome</keyword>
<organism evidence="2 3">
    <name type="scientific">Moniliophthora roreri (strain MCA 2997)</name>
    <name type="common">Cocoa frosty pod rot fungus</name>
    <name type="synonym">Crinipellis roreri</name>
    <dbReference type="NCBI Taxonomy" id="1381753"/>
    <lineage>
        <taxon>Eukaryota</taxon>
        <taxon>Fungi</taxon>
        <taxon>Dikarya</taxon>
        <taxon>Basidiomycota</taxon>
        <taxon>Agaricomycotina</taxon>
        <taxon>Agaricomycetes</taxon>
        <taxon>Agaricomycetidae</taxon>
        <taxon>Agaricales</taxon>
        <taxon>Marasmiineae</taxon>
        <taxon>Marasmiaceae</taxon>
        <taxon>Moniliophthora</taxon>
    </lineage>
</organism>
<sequence length="81" mass="9433">MKPTLLKHMNKLATPFEFEFSMLPISPMYFSDYLYDTLTHSFEYEDTDSEMDNTTKMGKRKACVSSSSDSEDDEDPEQQDN</sequence>
<gene>
    <name evidence="2" type="ORF">Moror_12945</name>
</gene>
<dbReference type="HOGENOM" id="CLU_2574408_0_0_1"/>
<evidence type="ECO:0000313" key="3">
    <source>
        <dbReference type="Proteomes" id="UP000017559"/>
    </source>
</evidence>
<dbReference type="Proteomes" id="UP000017559">
    <property type="component" value="Unassembled WGS sequence"/>
</dbReference>
<feature type="compositionally biased region" description="Acidic residues" evidence="1">
    <location>
        <begin position="69"/>
        <end position="81"/>
    </location>
</feature>
<reference evidence="2 3" key="1">
    <citation type="journal article" date="2014" name="BMC Genomics">
        <title>Genome and secretome analysis of the hemibiotrophic fungal pathogen, Moniliophthora roreri, which causes frosty pod rot disease of cacao: mechanisms of the biotrophic and necrotrophic phases.</title>
        <authorList>
            <person name="Meinhardt L.W."/>
            <person name="Costa G.G.L."/>
            <person name="Thomazella D.P.T."/>
            <person name="Teixeira P.J.P.L."/>
            <person name="Carazzolle M.F."/>
            <person name="Schuster S.C."/>
            <person name="Carlson J.E."/>
            <person name="Guiltinan M.J."/>
            <person name="Mieczkowski P."/>
            <person name="Farmer A."/>
            <person name="Ramaraj T."/>
            <person name="Crozier J."/>
            <person name="Davis R.E."/>
            <person name="Shao J."/>
            <person name="Melnick R.L."/>
            <person name="Pereira G.A.G."/>
            <person name="Bailey B.A."/>
        </authorList>
    </citation>
    <scope>NUCLEOTIDE SEQUENCE [LARGE SCALE GENOMIC DNA]</scope>
    <source>
        <strain evidence="2 3">MCA 2997</strain>
    </source>
</reference>
<dbReference type="AlphaFoldDB" id="V2XJP2"/>
<feature type="region of interest" description="Disordered" evidence="1">
    <location>
        <begin position="48"/>
        <end position="81"/>
    </location>
</feature>
<comment type="caution">
    <text evidence="2">The sequence shown here is derived from an EMBL/GenBank/DDBJ whole genome shotgun (WGS) entry which is preliminary data.</text>
</comment>